<feature type="region of interest" description="Disordered" evidence="1">
    <location>
        <begin position="18"/>
        <end position="47"/>
    </location>
</feature>
<keyword evidence="3" id="KW-1185">Reference proteome</keyword>
<gene>
    <name evidence="2" type="ORF">TNCT_227531</name>
</gene>
<protein>
    <submittedName>
        <fullName evidence="2">Uncharacterized protein</fullName>
    </submittedName>
</protein>
<name>A0A8X6EWK0_TRICU</name>
<accession>A0A8X6EWK0</accession>
<dbReference type="EMBL" id="BMAO01029868">
    <property type="protein sequence ID" value="GFQ64058.1"/>
    <property type="molecule type" value="Genomic_DNA"/>
</dbReference>
<dbReference type="Proteomes" id="UP000887116">
    <property type="component" value="Unassembled WGS sequence"/>
</dbReference>
<organism evidence="2 3">
    <name type="scientific">Trichonephila clavata</name>
    <name type="common">Joro spider</name>
    <name type="synonym">Nephila clavata</name>
    <dbReference type="NCBI Taxonomy" id="2740835"/>
    <lineage>
        <taxon>Eukaryota</taxon>
        <taxon>Metazoa</taxon>
        <taxon>Ecdysozoa</taxon>
        <taxon>Arthropoda</taxon>
        <taxon>Chelicerata</taxon>
        <taxon>Arachnida</taxon>
        <taxon>Araneae</taxon>
        <taxon>Araneomorphae</taxon>
        <taxon>Entelegynae</taxon>
        <taxon>Araneoidea</taxon>
        <taxon>Nephilidae</taxon>
        <taxon>Trichonephila</taxon>
    </lineage>
</organism>
<reference evidence="2" key="1">
    <citation type="submission" date="2020-07" db="EMBL/GenBank/DDBJ databases">
        <title>Multicomponent nature underlies the extraordinary mechanical properties of spider dragline silk.</title>
        <authorList>
            <person name="Kono N."/>
            <person name="Nakamura H."/>
            <person name="Mori M."/>
            <person name="Yoshida Y."/>
            <person name="Ohtoshi R."/>
            <person name="Malay A.D."/>
            <person name="Moran D.A.P."/>
            <person name="Tomita M."/>
            <person name="Numata K."/>
            <person name="Arakawa K."/>
        </authorList>
    </citation>
    <scope>NUCLEOTIDE SEQUENCE</scope>
</reference>
<sequence length="113" mass="12311">MLLRYTFISSKRTKNSALPLELGSTSAQSNPSSNNEGDTTPHRSRNHQLILPLTEAQNTSLGALISPATRHLRKLDLAIQSQGRWRRKVVPVPLSGFGGTEDISIVTGTVFSN</sequence>
<comment type="caution">
    <text evidence="2">The sequence shown here is derived from an EMBL/GenBank/DDBJ whole genome shotgun (WGS) entry which is preliminary data.</text>
</comment>
<proteinExistence type="predicted"/>
<feature type="compositionally biased region" description="Polar residues" evidence="1">
    <location>
        <begin position="23"/>
        <end position="38"/>
    </location>
</feature>
<evidence type="ECO:0000256" key="1">
    <source>
        <dbReference type="SAM" id="MobiDB-lite"/>
    </source>
</evidence>
<evidence type="ECO:0000313" key="2">
    <source>
        <dbReference type="EMBL" id="GFQ64058.1"/>
    </source>
</evidence>
<dbReference type="AlphaFoldDB" id="A0A8X6EWK0"/>
<evidence type="ECO:0000313" key="3">
    <source>
        <dbReference type="Proteomes" id="UP000887116"/>
    </source>
</evidence>